<proteinExistence type="predicted"/>
<dbReference type="AlphaFoldDB" id="A0A212LT04"/>
<name>A0A212LT04_9FIRM</name>
<organism evidence="1">
    <name type="scientific">uncultured Sporomusa sp</name>
    <dbReference type="NCBI Taxonomy" id="307249"/>
    <lineage>
        <taxon>Bacteria</taxon>
        <taxon>Bacillati</taxon>
        <taxon>Bacillota</taxon>
        <taxon>Negativicutes</taxon>
        <taxon>Selenomonadales</taxon>
        <taxon>Sporomusaceae</taxon>
        <taxon>Sporomusa</taxon>
        <taxon>environmental samples</taxon>
    </lineage>
</organism>
<dbReference type="EMBL" id="FMJE01000003">
    <property type="protein sequence ID" value="SCM80745.1"/>
    <property type="molecule type" value="Genomic_DNA"/>
</dbReference>
<reference evidence="1" key="1">
    <citation type="submission" date="2016-08" db="EMBL/GenBank/DDBJ databases">
        <authorList>
            <person name="Seilhamer J.J."/>
        </authorList>
    </citation>
    <scope>NUCLEOTIDE SEQUENCE</scope>
    <source>
        <strain evidence="1">86</strain>
    </source>
</reference>
<evidence type="ECO:0000313" key="1">
    <source>
        <dbReference type="EMBL" id="SCM80745.1"/>
    </source>
</evidence>
<protein>
    <submittedName>
        <fullName evidence="1">Uncharacterized protein</fullName>
    </submittedName>
</protein>
<gene>
    <name evidence="1" type="ORF">KL86SPO_30923</name>
</gene>
<sequence>MKQIDESIKQKVQELAQDGRLTCAEAIALANSQGVPPITVGRAANAAKVKIIACQLGCFGVNKGD</sequence>
<accession>A0A212LT04</accession>
<dbReference type="RefSeq" id="WP_288183992.1">
    <property type="nucleotide sequence ID" value="NZ_LT608335.1"/>
</dbReference>